<name>A0A0F9C6G8_9ZZZZ</name>
<gene>
    <name evidence="1" type="ORF">LCGC14_2646590</name>
</gene>
<feature type="non-terminal residue" evidence="1">
    <location>
        <position position="31"/>
    </location>
</feature>
<protein>
    <submittedName>
        <fullName evidence="1">Uncharacterized protein</fullName>
    </submittedName>
</protein>
<reference evidence="1" key="1">
    <citation type="journal article" date="2015" name="Nature">
        <title>Complex archaea that bridge the gap between prokaryotes and eukaryotes.</title>
        <authorList>
            <person name="Spang A."/>
            <person name="Saw J.H."/>
            <person name="Jorgensen S.L."/>
            <person name="Zaremba-Niedzwiedzka K."/>
            <person name="Martijn J."/>
            <person name="Lind A.E."/>
            <person name="van Eijk R."/>
            <person name="Schleper C."/>
            <person name="Guy L."/>
            <person name="Ettema T.J."/>
        </authorList>
    </citation>
    <scope>NUCLEOTIDE SEQUENCE</scope>
</reference>
<dbReference type="AlphaFoldDB" id="A0A0F9C6G8"/>
<proteinExistence type="predicted"/>
<evidence type="ECO:0000313" key="1">
    <source>
        <dbReference type="EMBL" id="KKK98049.1"/>
    </source>
</evidence>
<sequence length="31" mass="3833">MTKQYLIKREYLGFKEIHYALRYGTNTIHIM</sequence>
<organism evidence="1">
    <name type="scientific">marine sediment metagenome</name>
    <dbReference type="NCBI Taxonomy" id="412755"/>
    <lineage>
        <taxon>unclassified sequences</taxon>
        <taxon>metagenomes</taxon>
        <taxon>ecological metagenomes</taxon>
    </lineage>
</organism>
<dbReference type="EMBL" id="LAZR01045781">
    <property type="protein sequence ID" value="KKK98049.1"/>
    <property type="molecule type" value="Genomic_DNA"/>
</dbReference>
<comment type="caution">
    <text evidence="1">The sequence shown here is derived from an EMBL/GenBank/DDBJ whole genome shotgun (WGS) entry which is preliminary data.</text>
</comment>
<accession>A0A0F9C6G8</accession>